<feature type="transmembrane region" description="Helical" evidence="1">
    <location>
        <begin position="57"/>
        <end position="80"/>
    </location>
</feature>
<dbReference type="Proteomes" id="UP000321118">
    <property type="component" value="Unassembled WGS sequence"/>
</dbReference>
<evidence type="ECO:0000313" key="2">
    <source>
        <dbReference type="EMBL" id="GEK20079.1"/>
    </source>
</evidence>
<keyword evidence="1" id="KW-1133">Transmembrane helix</keyword>
<dbReference type="Pfam" id="PF13160">
    <property type="entry name" value="DUF3995"/>
    <property type="match status" value="1"/>
</dbReference>
<keyword evidence="3" id="KW-1185">Reference proteome</keyword>
<keyword evidence="1" id="KW-0472">Membrane</keyword>
<feature type="transmembrane region" description="Helical" evidence="1">
    <location>
        <begin position="92"/>
        <end position="122"/>
    </location>
</feature>
<sequence length="178" mass="19250">MEQDRQSWVPPAWVGWAAVVLAFAFAGVSLLWALGSTAGLDTLGGTIERRARAGDPVLLAANLVALVLKLLGGVLALALVQRWGRRLPRRLLLTLGWLGASVLVLYGLLQTASVALVALGVVVPAEPLSDRALTWRLALWEPWFLVWGLALAGATLRCQRLSSQRTSRRNRSTRVGEP</sequence>
<gene>
    <name evidence="2" type="ORF">CXY01_05990</name>
</gene>
<dbReference type="RefSeq" id="WP_146925598.1">
    <property type="nucleotide sequence ID" value="NZ_BJUB01000002.1"/>
</dbReference>
<protein>
    <recommendedName>
        <fullName evidence="4">DUF3995 domain-containing protein</fullName>
    </recommendedName>
</protein>
<reference evidence="2 3" key="1">
    <citation type="submission" date="2019-07" db="EMBL/GenBank/DDBJ databases">
        <title>Whole genome shotgun sequence of Cellulomonas xylanilytica NBRC 101102.</title>
        <authorList>
            <person name="Hosoyama A."/>
            <person name="Uohara A."/>
            <person name="Ohji S."/>
            <person name="Ichikawa N."/>
        </authorList>
    </citation>
    <scope>NUCLEOTIDE SEQUENCE [LARGE SCALE GENOMIC DNA]</scope>
    <source>
        <strain evidence="2 3">NBRC 101102</strain>
    </source>
</reference>
<proteinExistence type="predicted"/>
<feature type="transmembrane region" description="Helical" evidence="1">
    <location>
        <begin position="12"/>
        <end position="34"/>
    </location>
</feature>
<evidence type="ECO:0000256" key="1">
    <source>
        <dbReference type="SAM" id="Phobius"/>
    </source>
</evidence>
<name>A0A510UZR4_9CELL</name>
<feature type="transmembrane region" description="Helical" evidence="1">
    <location>
        <begin position="142"/>
        <end position="159"/>
    </location>
</feature>
<keyword evidence="1" id="KW-0812">Transmembrane</keyword>
<organism evidence="2 3">
    <name type="scientific">Cellulomonas xylanilytica</name>
    <dbReference type="NCBI Taxonomy" id="233583"/>
    <lineage>
        <taxon>Bacteria</taxon>
        <taxon>Bacillati</taxon>
        <taxon>Actinomycetota</taxon>
        <taxon>Actinomycetes</taxon>
        <taxon>Micrococcales</taxon>
        <taxon>Cellulomonadaceae</taxon>
        <taxon>Cellulomonas</taxon>
    </lineage>
</organism>
<dbReference type="InterPro" id="IPR025058">
    <property type="entry name" value="DUF3995"/>
</dbReference>
<evidence type="ECO:0000313" key="3">
    <source>
        <dbReference type="Proteomes" id="UP000321118"/>
    </source>
</evidence>
<evidence type="ECO:0008006" key="4">
    <source>
        <dbReference type="Google" id="ProtNLM"/>
    </source>
</evidence>
<comment type="caution">
    <text evidence="2">The sequence shown here is derived from an EMBL/GenBank/DDBJ whole genome shotgun (WGS) entry which is preliminary data.</text>
</comment>
<accession>A0A510UZR4</accession>
<dbReference type="AlphaFoldDB" id="A0A510UZR4"/>
<dbReference type="EMBL" id="BJUB01000002">
    <property type="protein sequence ID" value="GEK20079.1"/>
    <property type="molecule type" value="Genomic_DNA"/>
</dbReference>